<proteinExistence type="predicted"/>
<feature type="region of interest" description="Disordered" evidence="7">
    <location>
        <begin position="202"/>
        <end position="228"/>
    </location>
</feature>
<protein>
    <submittedName>
        <fullName evidence="10">MFS transporter</fullName>
    </submittedName>
</protein>
<dbReference type="RefSeq" id="WP_246131128.1">
    <property type="nucleotide sequence ID" value="NZ_BAAARM010000003.1"/>
</dbReference>
<keyword evidence="3" id="KW-1003">Cell membrane</keyword>
<evidence type="ECO:0000313" key="11">
    <source>
        <dbReference type="Proteomes" id="UP000321181"/>
    </source>
</evidence>
<dbReference type="Proteomes" id="UP000321181">
    <property type="component" value="Unassembled WGS sequence"/>
</dbReference>
<organism evidence="10 11">
    <name type="scientific">Cellulomonas aerilata</name>
    <dbReference type="NCBI Taxonomy" id="515326"/>
    <lineage>
        <taxon>Bacteria</taxon>
        <taxon>Bacillati</taxon>
        <taxon>Actinomycetota</taxon>
        <taxon>Actinomycetes</taxon>
        <taxon>Micrococcales</taxon>
        <taxon>Cellulomonadaceae</taxon>
        <taxon>Cellulomonas</taxon>
    </lineage>
</organism>
<feature type="transmembrane region" description="Helical" evidence="8">
    <location>
        <begin position="304"/>
        <end position="321"/>
    </location>
</feature>
<evidence type="ECO:0000256" key="3">
    <source>
        <dbReference type="ARBA" id="ARBA00022475"/>
    </source>
</evidence>
<feature type="transmembrane region" description="Helical" evidence="8">
    <location>
        <begin position="21"/>
        <end position="46"/>
    </location>
</feature>
<evidence type="ECO:0000256" key="5">
    <source>
        <dbReference type="ARBA" id="ARBA00022989"/>
    </source>
</evidence>
<feature type="compositionally biased region" description="Basic and acidic residues" evidence="7">
    <location>
        <begin position="202"/>
        <end position="221"/>
    </location>
</feature>
<dbReference type="InterPro" id="IPR036259">
    <property type="entry name" value="MFS_trans_sf"/>
</dbReference>
<dbReference type="SUPFAM" id="SSF103473">
    <property type="entry name" value="MFS general substrate transporter"/>
    <property type="match status" value="1"/>
</dbReference>
<dbReference type="GO" id="GO:0005886">
    <property type="term" value="C:plasma membrane"/>
    <property type="evidence" value="ECO:0007669"/>
    <property type="project" value="UniProtKB-SubCell"/>
</dbReference>
<keyword evidence="2" id="KW-0813">Transport</keyword>
<evidence type="ECO:0000313" key="10">
    <source>
        <dbReference type="EMBL" id="GEO34263.1"/>
    </source>
</evidence>
<feature type="transmembrane region" description="Helical" evidence="8">
    <location>
        <begin position="58"/>
        <end position="78"/>
    </location>
</feature>
<evidence type="ECO:0000256" key="4">
    <source>
        <dbReference type="ARBA" id="ARBA00022692"/>
    </source>
</evidence>
<dbReference type="InterPro" id="IPR011701">
    <property type="entry name" value="MFS"/>
</dbReference>
<keyword evidence="11" id="KW-1185">Reference proteome</keyword>
<evidence type="ECO:0000256" key="1">
    <source>
        <dbReference type="ARBA" id="ARBA00004651"/>
    </source>
</evidence>
<dbReference type="AlphaFoldDB" id="A0A512DCS8"/>
<dbReference type="PROSITE" id="PS50850">
    <property type="entry name" value="MFS"/>
    <property type="match status" value="1"/>
</dbReference>
<dbReference type="EMBL" id="BJYY01000013">
    <property type="protein sequence ID" value="GEO34263.1"/>
    <property type="molecule type" value="Genomic_DNA"/>
</dbReference>
<evidence type="ECO:0000256" key="6">
    <source>
        <dbReference type="ARBA" id="ARBA00023136"/>
    </source>
</evidence>
<feature type="transmembrane region" description="Helical" evidence="8">
    <location>
        <begin position="240"/>
        <end position="257"/>
    </location>
</feature>
<comment type="subcellular location">
    <subcellularLocation>
        <location evidence="1">Cell membrane</location>
        <topology evidence="1">Multi-pass membrane protein</topology>
    </subcellularLocation>
</comment>
<reference evidence="10 11" key="1">
    <citation type="submission" date="2019-07" db="EMBL/GenBank/DDBJ databases">
        <title>Whole genome shotgun sequence of Cellulomonas aerilata NBRC 106308.</title>
        <authorList>
            <person name="Hosoyama A."/>
            <person name="Uohara A."/>
            <person name="Ohji S."/>
            <person name="Ichikawa N."/>
        </authorList>
    </citation>
    <scope>NUCLEOTIDE SEQUENCE [LARGE SCALE GENOMIC DNA]</scope>
    <source>
        <strain evidence="10 11">NBRC 106308</strain>
    </source>
</reference>
<comment type="caution">
    <text evidence="10">The sequence shown here is derived from an EMBL/GenBank/DDBJ whole genome shotgun (WGS) entry which is preliminary data.</text>
</comment>
<gene>
    <name evidence="10" type="ORF">CAE01nite_19880</name>
</gene>
<keyword evidence="4 8" id="KW-0812">Transmembrane</keyword>
<feature type="transmembrane region" description="Helical" evidence="8">
    <location>
        <begin position="114"/>
        <end position="131"/>
    </location>
</feature>
<dbReference type="Pfam" id="PF07690">
    <property type="entry name" value="MFS_1"/>
    <property type="match status" value="1"/>
</dbReference>
<feature type="domain" description="Major facilitator superfamily (MFS) profile" evidence="9">
    <location>
        <begin position="24"/>
        <end position="432"/>
    </location>
</feature>
<sequence>MDRPTAGPRPTRPDDAPLFPMRTVVLGAFVPSLVFDVGTGAMLPIIVPTAVGLGADLATAGVVAALLPIGQILADLPAGSLAAKVGDRTAQILAGTVAAFAFLAAFLAPGLLTLGLAVAATGAAAAVFNLARHSYLTEVTPPMRRARVLSTLAGVHRIGQFLGPFAGALVVHGGDVRNGFLLGVGAAAVATAVLVGVRETAPGDRPAETLRSRAAARREAARTSPPPPTLLGVLRDHRRVFTSLGIAVLLVGAVRGARQTVIPLWGEHLGLDASTTSLIFGLAGGVDMLLFYPAGKVMDHLGRLWIGVPSMLVMGLSMVLLPFTDSVAEVCVAAALMGLGNGMSSGILMTLGSDVSPATGRAQFLGVWRVLQDSGSALGPLVVSAGAALGSVAAGVWATGVLGAAATGALARWVPRWSVHANRTTRRRAGLV</sequence>
<feature type="transmembrane region" description="Helical" evidence="8">
    <location>
        <begin position="90"/>
        <end position="108"/>
    </location>
</feature>
<evidence type="ECO:0000259" key="9">
    <source>
        <dbReference type="PROSITE" id="PS50850"/>
    </source>
</evidence>
<evidence type="ECO:0000256" key="2">
    <source>
        <dbReference type="ARBA" id="ARBA00022448"/>
    </source>
</evidence>
<evidence type="ECO:0000256" key="8">
    <source>
        <dbReference type="SAM" id="Phobius"/>
    </source>
</evidence>
<dbReference type="Gene3D" id="1.20.1250.20">
    <property type="entry name" value="MFS general substrate transporter like domains"/>
    <property type="match status" value="2"/>
</dbReference>
<name>A0A512DCS8_9CELL</name>
<feature type="transmembrane region" description="Helical" evidence="8">
    <location>
        <begin position="327"/>
        <end position="351"/>
    </location>
</feature>
<dbReference type="InterPro" id="IPR020846">
    <property type="entry name" value="MFS_dom"/>
</dbReference>
<dbReference type="GO" id="GO:0022857">
    <property type="term" value="F:transmembrane transporter activity"/>
    <property type="evidence" value="ECO:0007669"/>
    <property type="project" value="InterPro"/>
</dbReference>
<accession>A0A512DCS8</accession>
<keyword evidence="5 8" id="KW-1133">Transmembrane helix</keyword>
<dbReference type="PANTHER" id="PTHR23517:SF3">
    <property type="entry name" value="INTEGRAL MEMBRANE TRANSPORT PROTEIN"/>
    <property type="match status" value="1"/>
</dbReference>
<dbReference type="InterPro" id="IPR050171">
    <property type="entry name" value="MFS_Transporters"/>
</dbReference>
<feature type="transmembrane region" description="Helical" evidence="8">
    <location>
        <begin position="152"/>
        <end position="173"/>
    </location>
</feature>
<feature type="transmembrane region" description="Helical" evidence="8">
    <location>
        <begin position="179"/>
        <end position="197"/>
    </location>
</feature>
<evidence type="ECO:0000256" key="7">
    <source>
        <dbReference type="SAM" id="MobiDB-lite"/>
    </source>
</evidence>
<dbReference type="PANTHER" id="PTHR23517">
    <property type="entry name" value="RESISTANCE PROTEIN MDTM, PUTATIVE-RELATED-RELATED"/>
    <property type="match status" value="1"/>
</dbReference>
<keyword evidence="6 8" id="KW-0472">Membrane</keyword>